<dbReference type="AlphaFoldDB" id="A0A068T0Q4"/>
<dbReference type="HOGENOM" id="CLU_1720390_0_0_5"/>
<dbReference type="PATRIC" id="fig|1028800.3.peg.5934"/>
<feature type="chain" id="PRO_5001656521" evidence="1">
    <location>
        <begin position="22"/>
        <end position="152"/>
    </location>
</feature>
<sequence length="152" mass="16741">MSLKFLPLVALLASWPHAAVAADDFPKRRSGLWVFNSPDNRLVKGNLCVDDTHTNFIETDIWSNFAQECVTFNSVGNLRPREIKAHCHSSMTGKVKLSVTYDGDFESSYHFVSVSSFEGADGKADQLISTVEAVFQGQCPGNMKPGTRTLGR</sequence>
<keyword evidence="3" id="KW-1185">Reference proteome</keyword>
<feature type="signal peptide" evidence="1">
    <location>
        <begin position="1"/>
        <end position="21"/>
    </location>
</feature>
<reference evidence="3" key="1">
    <citation type="journal article" date="2014" name="BMC Genomics">
        <title>Genome sequencing of two Neorhizobium galegae strains reveals a noeT gene responsible for the unusual acetylation of the nodulation factors.</title>
        <authorList>
            <person name="Osterman J."/>
            <person name="Marsh J."/>
            <person name="Laine P.K."/>
            <person name="Zeng Z."/>
            <person name="Alatalo E."/>
            <person name="Sullivan J.T."/>
            <person name="Young J.P."/>
            <person name="Thomas-Oates J."/>
            <person name="Paulin L."/>
            <person name="Lindstrom K."/>
        </authorList>
    </citation>
    <scope>NUCLEOTIDE SEQUENCE [LARGE SCALE GENOMIC DNA]</scope>
    <source>
        <strain evidence="3">HAMBI 540</strain>
    </source>
</reference>
<evidence type="ECO:0000313" key="2">
    <source>
        <dbReference type="EMBL" id="CDN51968.1"/>
    </source>
</evidence>
<dbReference type="EMBL" id="HG938354">
    <property type="protein sequence ID" value="CDN51968.1"/>
    <property type="molecule type" value="Genomic_DNA"/>
</dbReference>
<dbReference type="GeneID" id="24260278"/>
<accession>A0A068T0Q4</accession>
<dbReference type="Proteomes" id="UP000028181">
    <property type="component" value="Plasmid pHAMBI540a"/>
</dbReference>
<dbReference type="OrthoDB" id="8300591at2"/>
<dbReference type="KEGG" id="ngg:RG540_PA12920"/>
<evidence type="ECO:0000256" key="1">
    <source>
        <dbReference type="SAM" id="SignalP"/>
    </source>
</evidence>
<organism evidence="2 3">
    <name type="scientific">Neorhizobium galegae bv. orientalis str. HAMBI 540</name>
    <dbReference type="NCBI Taxonomy" id="1028800"/>
    <lineage>
        <taxon>Bacteria</taxon>
        <taxon>Pseudomonadati</taxon>
        <taxon>Pseudomonadota</taxon>
        <taxon>Alphaproteobacteria</taxon>
        <taxon>Hyphomicrobiales</taxon>
        <taxon>Rhizobiaceae</taxon>
        <taxon>Rhizobium/Agrobacterium group</taxon>
        <taxon>Neorhizobium</taxon>
    </lineage>
</organism>
<protein>
    <submittedName>
        <fullName evidence="2">Uncharacterized protein</fullName>
    </submittedName>
</protein>
<evidence type="ECO:0000313" key="3">
    <source>
        <dbReference type="Proteomes" id="UP000028181"/>
    </source>
</evidence>
<keyword evidence="2" id="KW-0614">Plasmid</keyword>
<gene>
    <name evidence="2" type="ORF">RG540_PA12920</name>
</gene>
<dbReference type="RefSeq" id="WP_155414747.1">
    <property type="nucleotide sequence ID" value="NZ_HG938354.1"/>
</dbReference>
<geneLocation type="plasmid" evidence="3">
    <name>II</name>
</geneLocation>
<keyword evidence="1" id="KW-0732">Signal</keyword>
<proteinExistence type="predicted"/>
<name>A0A068T0Q4_NEOGA</name>